<dbReference type="Proteomes" id="UP001597079">
    <property type="component" value="Unassembled WGS sequence"/>
</dbReference>
<dbReference type="SUPFAM" id="SSF50129">
    <property type="entry name" value="GroES-like"/>
    <property type="match status" value="1"/>
</dbReference>
<evidence type="ECO:0000259" key="4">
    <source>
        <dbReference type="SMART" id="SM00829"/>
    </source>
</evidence>
<dbReference type="InterPro" id="IPR050129">
    <property type="entry name" value="Zn_alcohol_dh"/>
</dbReference>
<evidence type="ECO:0000313" key="6">
    <source>
        <dbReference type="Proteomes" id="UP001597079"/>
    </source>
</evidence>
<dbReference type="Gene3D" id="3.90.180.10">
    <property type="entry name" value="Medium-chain alcohol dehydrogenases, catalytic domain"/>
    <property type="match status" value="1"/>
</dbReference>
<dbReference type="InterPro" id="IPR036291">
    <property type="entry name" value="NAD(P)-bd_dom_sf"/>
</dbReference>
<evidence type="ECO:0000256" key="2">
    <source>
        <dbReference type="ARBA" id="ARBA00022833"/>
    </source>
</evidence>
<dbReference type="Gene3D" id="3.40.50.720">
    <property type="entry name" value="NAD(P)-binding Rossmann-like Domain"/>
    <property type="match status" value="1"/>
</dbReference>
<dbReference type="Pfam" id="PF08240">
    <property type="entry name" value="ADH_N"/>
    <property type="match status" value="1"/>
</dbReference>
<dbReference type="EMBL" id="JBHUCX010000092">
    <property type="protein sequence ID" value="MFD1677478.1"/>
    <property type="molecule type" value="Genomic_DNA"/>
</dbReference>
<evidence type="ECO:0000256" key="1">
    <source>
        <dbReference type="ARBA" id="ARBA00022723"/>
    </source>
</evidence>
<keyword evidence="6" id="KW-1185">Reference proteome</keyword>
<dbReference type="InterPro" id="IPR020843">
    <property type="entry name" value="ER"/>
</dbReference>
<dbReference type="SUPFAM" id="SSF51735">
    <property type="entry name" value="NAD(P)-binding Rossmann-fold domains"/>
    <property type="match status" value="1"/>
</dbReference>
<organism evidence="5 6">
    <name type="scientific">Alicyclobacillus fodiniaquatilis</name>
    <dbReference type="NCBI Taxonomy" id="1661150"/>
    <lineage>
        <taxon>Bacteria</taxon>
        <taxon>Bacillati</taxon>
        <taxon>Bacillota</taxon>
        <taxon>Bacilli</taxon>
        <taxon>Bacillales</taxon>
        <taxon>Alicyclobacillaceae</taxon>
        <taxon>Alicyclobacillus</taxon>
    </lineage>
</organism>
<proteinExistence type="predicted"/>
<evidence type="ECO:0000256" key="3">
    <source>
        <dbReference type="ARBA" id="ARBA00023002"/>
    </source>
</evidence>
<reference evidence="6" key="1">
    <citation type="journal article" date="2019" name="Int. J. Syst. Evol. Microbiol.">
        <title>The Global Catalogue of Microorganisms (GCM) 10K type strain sequencing project: providing services to taxonomists for standard genome sequencing and annotation.</title>
        <authorList>
            <consortium name="The Broad Institute Genomics Platform"/>
            <consortium name="The Broad Institute Genome Sequencing Center for Infectious Disease"/>
            <person name="Wu L."/>
            <person name="Ma J."/>
        </authorList>
    </citation>
    <scope>NUCLEOTIDE SEQUENCE [LARGE SCALE GENOMIC DNA]</scope>
    <source>
        <strain evidence="6">CGMCC 1.12286</strain>
    </source>
</reference>
<dbReference type="RefSeq" id="WP_377945368.1">
    <property type="nucleotide sequence ID" value="NZ_JBHUCX010000092.1"/>
</dbReference>
<protein>
    <submittedName>
        <fullName evidence="5">Alcohol dehydrogenase catalytic domain-containing protein</fullName>
    </submittedName>
</protein>
<dbReference type="InterPro" id="IPR011032">
    <property type="entry name" value="GroES-like_sf"/>
</dbReference>
<sequence length="340" mass="36755">MGRAVNVPKFEGNERIGWIEREIPEPGVGQLLLEVKANALCGSDRAQFYHGSDVTPGHEASGVVVQAGAGTVHPVGTPGVVFLMDFCGKCRNCLRGATNQCLNKRADMGFNRDGGYGKYMLVNENIFFPIPDNLPLTEATLLLDVMGTGGHAIKRAELVHADIQSVLVSGAGPIGLGVLAMAKILLGSAIPVFITDMIPYRLDLAKRLGGLPIQLKDRTLQEGLHAYGVDGVDAAIDTTGKTMARKANLDALHQRGVLICVGHGERLELEVSSDLIATERAVLGSEYFCYNEIATNLVHLQGNFDYLTQIITHRFGVEHLEEAYQLFLHDGRSGKVVIEQ</sequence>
<dbReference type="PANTHER" id="PTHR43401">
    <property type="entry name" value="L-THREONINE 3-DEHYDROGENASE"/>
    <property type="match status" value="1"/>
</dbReference>
<evidence type="ECO:0000313" key="5">
    <source>
        <dbReference type="EMBL" id="MFD1677478.1"/>
    </source>
</evidence>
<keyword evidence="1" id="KW-0479">Metal-binding</keyword>
<dbReference type="SMART" id="SM00829">
    <property type="entry name" value="PKS_ER"/>
    <property type="match status" value="1"/>
</dbReference>
<dbReference type="InterPro" id="IPR013149">
    <property type="entry name" value="ADH-like_C"/>
</dbReference>
<feature type="domain" description="Enoyl reductase (ER)" evidence="4">
    <location>
        <begin position="12"/>
        <end position="338"/>
    </location>
</feature>
<keyword evidence="3" id="KW-0560">Oxidoreductase</keyword>
<gene>
    <name evidence="5" type="ORF">ACFSB2_22720</name>
</gene>
<name>A0ABW4JPI5_9BACL</name>
<dbReference type="PANTHER" id="PTHR43401:SF2">
    <property type="entry name" value="L-THREONINE 3-DEHYDROGENASE"/>
    <property type="match status" value="1"/>
</dbReference>
<accession>A0ABW4JPI5</accession>
<comment type="caution">
    <text evidence="5">The sequence shown here is derived from an EMBL/GenBank/DDBJ whole genome shotgun (WGS) entry which is preliminary data.</text>
</comment>
<keyword evidence="2" id="KW-0862">Zinc</keyword>
<dbReference type="Pfam" id="PF00107">
    <property type="entry name" value="ADH_zinc_N"/>
    <property type="match status" value="1"/>
</dbReference>
<dbReference type="InterPro" id="IPR013154">
    <property type="entry name" value="ADH-like_N"/>
</dbReference>